<dbReference type="EMBL" id="FMUX01000016">
    <property type="protein sequence ID" value="SCY67723.1"/>
    <property type="molecule type" value="Genomic_DNA"/>
</dbReference>
<feature type="domain" description="VOC" evidence="3">
    <location>
        <begin position="5"/>
        <end position="133"/>
    </location>
</feature>
<dbReference type="CDD" id="cd07249">
    <property type="entry name" value="MMCE"/>
    <property type="match status" value="1"/>
</dbReference>
<dbReference type="InterPro" id="IPR037523">
    <property type="entry name" value="VOC_core"/>
</dbReference>
<dbReference type="STRING" id="419481.SAMN05216233_11610"/>
<gene>
    <name evidence="4" type="ORF">SAMN05216233_11610</name>
</gene>
<name>A0A1G5HVD5_9BACT</name>
<dbReference type="InterPro" id="IPR029068">
    <property type="entry name" value="Glyas_Bleomycin-R_OHBP_Dase"/>
</dbReference>
<proteinExistence type="inferred from homology"/>
<evidence type="ECO:0000256" key="1">
    <source>
        <dbReference type="ARBA" id="ARBA00009308"/>
    </source>
</evidence>
<dbReference type="PANTHER" id="PTHR43048">
    <property type="entry name" value="METHYLMALONYL-COA EPIMERASE"/>
    <property type="match status" value="1"/>
</dbReference>
<protein>
    <submittedName>
        <fullName evidence="4">Methylmalonyl-CoA epimerase</fullName>
    </submittedName>
</protein>
<evidence type="ECO:0000313" key="5">
    <source>
        <dbReference type="Proteomes" id="UP000198870"/>
    </source>
</evidence>
<accession>A0A1G5HVD5</accession>
<dbReference type="GO" id="GO:0004493">
    <property type="term" value="F:methylmalonyl-CoA epimerase activity"/>
    <property type="evidence" value="ECO:0007669"/>
    <property type="project" value="TreeGrafter"/>
</dbReference>
<sequence>MKVLHVDHIGVAVSGIEAGRRFWEEILGLPFDGMETVSEQKVTTAFFPVGESEVELLEAVEPDSPVGRYLAKKGEGVHHIAFRVADIDEALSELKAKGIRLIDETPRLGAGGARIAFIHPKETQGVLVELCERGGRETRS</sequence>
<dbReference type="GO" id="GO:0046491">
    <property type="term" value="P:L-methylmalonyl-CoA metabolic process"/>
    <property type="evidence" value="ECO:0007669"/>
    <property type="project" value="TreeGrafter"/>
</dbReference>
<dbReference type="GO" id="GO:0046872">
    <property type="term" value="F:metal ion binding"/>
    <property type="evidence" value="ECO:0007669"/>
    <property type="project" value="UniProtKB-KW"/>
</dbReference>
<dbReference type="Pfam" id="PF13669">
    <property type="entry name" value="Glyoxalase_4"/>
    <property type="match status" value="1"/>
</dbReference>
<reference evidence="4 5" key="1">
    <citation type="submission" date="2016-10" db="EMBL/GenBank/DDBJ databases">
        <authorList>
            <person name="de Groot N.N."/>
        </authorList>
    </citation>
    <scope>NUCLEOTIDE SEQUENCE [LARGE SCALE GENOMIC DNA]</scope>
    <source>
        <strain evidence="4 5">AA1</strain>
    </source>
</reference>
<dbReference type="OrthoDB" id="332982at2"/>
<comment type="similarity">
    <text evidence="1">Belongs to the methylmalonyl-CoA epimerase family.</text>
</comment>
<dbReference type="AlphaFoldDB" id="A0A1G5HVD5"/>
<dbReference type="PANTHER" id="PTHR43048:SF3">
    <property type="entry name" value="METHYLMALONYL-COA EPIMERASE, MITOCHONDRIAL"/>
    <property type="match status" value="1"/>
</dbReference>
<evidence type="ECO:0000259" key="3">
    <source>
        <dbReference type="PROSITE" id="PS51819"/>
    </source>
</evidence>
<organism evidence="4 5">
    <name type="scientific">Desulfoluna spongiiphila</name>
    <dbReference type="NCBI Taxonomy" id="419481"/>
    <lineage>
        <taxon>Bacteria</taxon>
        <taxon>Pseudomonadati</taxon>
        <taxon>Thermodesulfobacteriota</taxon>
        <taxon>Desulfobacteria</taxon>
        <taxon>Desulfobacterales</taxon>
        <taxon>Desulfolunaceae</taxon>
        <taxon>Desulfoluna</taxon>
    </lineage>
</organism>
<dbReference type="Proteomes" id="UP000198870">
    <property type="component" value="Unassembled WGS sequence"/>
</dbReference>
<dbReference type="PROSITE" id="PS51819">
    <property type="entry name" value="VOC"/>
    <property type="match status" value="1"/>
</dbReference>
<dbReference type="Gene3D" id="3.10.180.10">
    <property type="entry name" value="2,3-Dihydroxybiphenyl 1,2-Dioxygenase, domain 1"/>
    <property type="match status" value="1"/>
</dbReference>
<dbReference type="RefSeq" id="WP_092212928.1">
    <property type="nucleotide sequence ID" value="NZ_FMUX01000016.1"/>
</dbReference>
<dbReference type="InterPro" id="IPR051785">
    <property type="entry name" value="MMCE/EMCE_epimerase"/>
</dbReference>
<dbReference type="SUPFAM" id="SSF54593">
    <property type="entry name" value="Glyoxalase/Bleomycin resistance protein/Dihydroxybiphenyl dioxygenase"/>
    <property type="match status" value="1"/>
</dbReference>
<keyword evidence="2" id="KW-0479">Metal-binding</keyword>
<evidence type="ECO:0000313" key="4">
    <source>
        <dbReference type="EMBL" id="SCY67723.1"/>
    </source>
</evidence>
<evidence type="ECO:0000256" key="2">
    <source>
        <dbReference type="ARBA" id="ARBA00022723"/>
    </source>
</evidence>
<dbReference type="InterPro" id="IPR017515">
    <property type="entry name" value="MeMalonyl-CoA_epimerase"/>
</dbReference>
<dbReference type="NCBIfam" id="TIGR03081">
    <property type="entry name" value="metmalonyl_epim"/>
    <property type="match status" value="1"/>
</dbReference>
<keyword evidence="5" id="KW-1185">Reference proteome</keyword>